<reference evidence="2" key="1">
    <citation type="journal article" date="2015" name="Nature">
        <title>Complex archaea that bridge the gap between prokaryotes and eukaryotes.</title>
        <authorList>
            <person name="Spang A."/>
            <person name="Saw J.H."/>
            <person name="Jorgensen S.L."/>
            <person name="Zaremba-Niedzwiedzka K."/>
            <person name="Martijn J."/>
            <person name="Lind A.E."/>
            <person name="van Eijk R."/>
            <person name="Schleper C."/>
            <person name="Guy L."/>
            <person name="Ettema T.J."/>
        </authorList>
    </citation>
    <scope>NUCLEOTIDE SEQUENCE</scope>
</reference>
<dbReference type="PANTHER" id="PTHR43415:SF3">
    <property type="entry name" value="GNAT-FAMILY ACETYLTRANSFERASE"/>
    <property type="match status" value="1"/>
</dbReference>
<dbReference type="CDD" id="cd04301">
    <property type="entry name" value="NAT_SF"/>
    <property type="match status" value="1"/>
</dbReference>
<dbReference type="PANTHER" id="PTHR43415">
    <property type="entry name" value="SPERMIDINE N(1)-ACETYLTRANSFERASE"/>
    <property type="match status" value="1"/>
</dbReference>
<feature type="domain" description="N-acetyltransferase" evidence="1">
    <location>
        <begin position="9"/>
        <end position="181"/>
    </location>
</feature>
<dbReference type="AlphaFoldDB" id="A0A0F9H9X4"/>
<evidence type="ECO:0000313" key="2">
    <source>
        <dbReference type="EMBL" id="KKL78470.1"/>
    </source>
</evidence>
<dbReference type="Gene3D" id="3.40.630.30">
    <property type="match status" value="1"/>
</dbReference>
<dbReference type="Pfam" id="PF13302">
    <property type="entry name" value="Acetyltransf_3"/>
    <property type="match status" value="1"/>
</dbReference>
<sequence length="182" mass="21089">MTYLVGKHIKLVKFTDRFIIPKYLDWLNDQDINRYLHTGRMPISKSQISDRNNDNNIMFAIMSNLIMEDGKMIEDDDFLEFIGTISLNGIDWINRKGEIGYMVGSRDHWGYGIATEAVALVADYAFNRLNLNKTEAGVVEGNIGSTKVLEKNGFKEYGRIPCDYALEGKYYDSIRYYKLQEW</sequence>
<proteinExistence type="predicted"/>
<organism evidence="2">
    <name type="scientific">marine sediment metagenome</name>
    <dbReference type="NCBI Taxonomy" id="412755"/>
    <lineage>
        <taxon>unclassified sequences</taxon>
        <taxon>metagenomes</taxon>
        <taxon>ecological metagenomes</taxon>
    </lineage>
</organism>
<dbReference type="InterPro" id="IPR000182">
    <property type="entry name" value="GNAT_dom"/>
</dbReference>
<dbReference type="PROSITE" id="PS51186">
    <property type="entry name" value="GNAT"/>
    <property type="match status" value="1"/>
</dbReference>
<protein>
    <recommendedName>
        <fullName evidence="1">N-acetyltransferase domain-containing protein</fullName>
    </recommendedName>
</protein>
<dbReference type="EMBL" id="LAZR01023444">
    <property type="protein sequence ID" value="KKL78470.1"/>
    <property type="molecule type" value="Genomic_DNA"/>
</dbReference>
<evidence type="ECO:0000259" key="1">
    <source>
        <dbReference type="PROSITE" id="PS51186"/>
    </source>
</evidence>
<accession>A0A0F9H9X4</accession>
<comment type="caution">
    <text evidence="2">The sequence shown here is derived from an EMBL/GenBank/DDBJ whole genome shotgun (WGS) entry which is preliminary data.</text>
</comment>
<dbReference type="GO" id="GO:0016747">
    <property type="term" value="F:acyltransferase activity, transferring groups other than amino-acyl groups"/>
    <property type="evidence" value="ECO:0007669"/>
    <property type="project" value="InterPro"/>
</dbReference>
<dbReference type="InterPro" id="IPR016181">
    <property type="entry name" value="Acyl_CoA_acyltransferase"/>
</dbReference>
<name>A0A0F9H9X4_9ZZZZ</name>
<dbReference type="SUPFAM" id="SSF55729">
    <property type="entry name" value="Acyl-CoA N-acyltransferases (Nat)"/>
    <property type="match status" value="1"/>
</dbReference>
<gene>
    <name evidence="2" type="ORF">LCGC14_2024510</name>
</gene>